<dbReference type="OrthoDB" id="306982at2157"/>
<name>A0A1I0MLD6_9EURY</name>
<accession>A0A1I0MLD6</accession>
<evidence type="ECO:0000313" key="1">
    <source>
        <dbReference type="EMBL" id="SEV89168.1"/>
    </source>
</evidence>
<sequence length="129" mass="13419">MKRSSDRSTPAPLAVETDLDVTVAGRPVDVESTGDRVFVEFPTLETARIAARSGGVDRIRAAAATLDAAGLTAELRVRDRTVLVVGAGARSGVLSRRLDLAPAEFRLGGALGALGRELAALAAAVRDPW</sequence>
<organism evidence="1 2">
    <name type="scientific">Halobacterium jilantaiense</name>
    <dbReference type="NCBI Taxonomy" id="355548"/>
    <lineage>
        <taxon>Archaea</taxon>
        <taxon>Methanobacteriati</taxon>
        <taxon>Methanobacteriota</taxon>
        <taxon>Stenosarchaea group</taxon>
        <taxon>Halobacteria</taxon>
        <taxon>Halobacteriales</taxon>
        <taxon>Halobacteriaceae</taxon>
        <taxon>Halobacterium</taxon>
    </lineage>
</organism>
<dbReference type="EMBL" id="FOJA01000001">
    <property type="protein sequence ID" value="SEV89168.1"/>
    <property type="molecule type" value="Genomic_DNA"/>
</dbReference>
<protein>
    <recommendedName>
        <fullName evidence="3">Peptide ABC transporter ATP-binding protein</fullName>
    </recommendedName>
</protein>
<keyword evidence="2" id="KW-1185">Reference proteome</keyword>
<dbReference type="AlphaFoldDB" id="A0A1I0MLD6"/>
<dbReference type="RefSeq" id="WP_089667260.1">
    <property type="nucleotide sequence ID" value="NZ_FOJA01000001.1"/>
</dbReference>
<proteinExistence type="predicted"/>
<dbReference type="Proteomes" id="UP000198518">
    <property type="component" value="Unassembled WGS sequence"/>
</dbReference>
<evidence type="ECO:0008006" key="3">
    <source>
        <dbReference type="Google" id="ProtNLM"/>
    </source>
</evidence>
<gene>
    <name evidence="1" type="ORF">SAMN04487945_0172</name>
</gene>
<evidence type="ECO:0000313" key="2">
    <source>
        <dbReference type="Proteomes" id="UP000198518"/>
    </source>
</evidence>
<reference evidence="1 2" key="1">
    <citation type="submission" date="2016-10" db="EMBL/GenBank/DDBJ databases">
        <authorList>
            <person name="de Groot N.N."/>
        </authorList>
    </citation>
    <scope>NUCLEOTIDE SEQUENCE [LARGE SCALE GENOMIC DNA]</scope>
    <source>
        <strain evidence="1 2">CGMCC 1.5337</strain>
    </source>
</reference>
<dbReference type="STRING" id="355548.SAMN04487945_0172"/>